<evidence type="ECO:0000313" key="2">
    <source>
        <dbReference type="Proteomes" id="UP000199399"/>
    </source>
</evidence>
<keyword evidence="2" id="KW-1185">Reference proteome</keyword>
<proteinExistence type="predicted"/>
<name>A0A1G7HY89_9RHOB</name>
<evidence type="ECO:0000313" key="1">
    <source>
        <dbReference type="EMBL" id="SDF05420.1"/>
    </source>
</evidence>
<protein>
    <submittedName>
        <fullName evidence="1">Uncharacterized protein</fullName>
    </submittedName>
</protein>
<accession>A0A1G7HY89</accession>
<gene>
    <name evidence="1" type="ORF">SAMN04489759_101253</name>
</gene>
<reference evidence="2" key="1">
    <citation type="submission" date="2016-10" db="EMBL/GenBank/DDBJ databases">
        <authorList>
            <person name="Varghese N."/>
            <person name="Submissions S."/>
        </authorList>
    </citation>
    <scope>NUCLEOTIDE SEQUENCE [LARGE SCALE GENOMIC DNA]</scope>
    <source>
        <strain evidence="2">DSM 16477</strain>
    </source>
</reference>
<dbReference type="EMBL" id="FNBP01000001">
    <property type="protein sequence ID" value="SDF05420.1"/>
    <property type="molecule type" value="Genomic_DNA"/>
</dbReference>
<sequence>MWSGFITENGNVRLRRWSERAFLPLALPLQVFFGQKEGGLVRQSGVAQACVDQFFGRVS</sequence>
<organism evidence="1 2">
    <name type="scientific">Sulfitobacter delicatus</name>
    <dbReference type="NCBI Taxonomy" id="218672"/>
    <lineage>
        <taxon>Bacteria</taxon>
        <taxon>Pseudomonadati</taxon>
        <taxon>Pseudomonadota</taxon>
        <taxon>Alphaproteobacteria</taxon>
        <taxon>Rhodobacterales</taxon>
        <taxon>Roseobacteraceae</taxon>
        <taxon>Sulfitobacter</taxon>
    </lineage>
</organism>
<dbReference type="AlphaFoldDB" id="A0A1G7HY89"/>
<dbReference type="Proteomes" id="UP000199399">
    <property type="component" value="Unassembled WGS sequence"/>
</dbReference>